<reference evidence="4 5" key="1">
    <citation type="submission" date="2021-04" db="EMBL/GenBank/DDBJ databases">
        <title>Chitinophaga sp. nov., isolated from the rhizosphere soil.</title>
        <authorList>
            <person name="He S."/>
        </authorList>
    </citation>
    <scope>NUCLEOTIDE SEQUENCE [LARGE SCALE GENOMIC DNA]</scope>
    <source>
        <strain evidence="4 5">2R12</strain>
    </source>
</reference>
<dbReference type="Gene3D" id="2.40.50.1020">
    <property type="entry name" value="LytTr DNA-binding domain"/>
    <property type="match status" value="1"/>
</dbReference>
<accession>A0ABS5ISK7</accession>
<sequence>MRTIIVDDEKHSRDALQMMLERYCPQVTVQAVCGNGRDALNAINEFHPQLIFLDVEMPGMDGFEVLEACGHRDFVVIFITAYDQYALQAIHHSALDYLLKPIDIKELRDAVEKAGSQSRADMNEKVDNLLLFLQQHLYQDERMALPTLEGLRMVTAKNIIYCKSAGIQTRLHLQEPEKPVVVYRTLLEMEEWLTDKGFFRVHNSFLINLSFMEKYIKGDGGEIIMCDGNSVPVAREKKHDFLLRIERL</sequence>
<feature type="domain" description="Response regulatory" evidence="3">
    <location>
        <begin position="2"/>
        <end position="115"/>
    </location>
</feature>
<dbReference type="Pfam" id="PF00072">
    <property type="entry name" value="Response_reg"/>
    <property type="match status" value="1"/>
</dbReference>
<dbReference type="Gene3D" id="3.40.50.2300">
    <property type="match status" value="1"/>
</dbReference>
<dbReference type="SMART" id="SM00850">
    <property type="entry name" value="LytTR"/>
    <property type="match status" value="1"/>
</dbReference>
<gene>
    <name evidence="4" type="ORF">KE626_01330</name>
</gene>
<dbReference type="PANTHER" id="PTHR48111">
    <property type="entry name" value="REGULATOR OF RPOS"/>
    <property type="match status" value="1"/>
</dbReference>
<dbReference type="SMART" id="SM00448">
    <property type="entry name" value="REC"/>
    <property type="match status" value="1"/>
</dbReference>
<dbReference type="SUPFAM" id="SSF52172">
    <property type="entry name" value="CheY-like"/>
    <property type="match status" value="1"/>
</dbReference>
<protein>
    <submittedName>
        <fullName evidence="4">Response regulator</fullName>
    </submittedName>
</protein>
<dbReference type="PROSITE" id="PS50110">
    <property type="entry name" value="RESPONSE_REGULATORY"/>
    <property type="match status" value="1"/>
</dbReference>
<dbReference type="InterPro" id="IPR011006">
    <property type="entry name" value="CheY-like_superfamily"/>
</dbReference>
<name>A0ABS5ISK7_9BACT</name>
<dbReference type="EMBL" id="JAGTXB010000001">
    <property type="protein sequence ID" value="MBS0025942.1"/>
    <property type="molecule type" value="Genomic_DNA"/>
</dbReference>
<dbReference type="CDD" id="cd17536">
    <property type="entry name" value="REC_YesN-like"/>
    <property type="match status" value="1"/>
</dbReference>
<comment type="caution">
    <text evidence="4">The sequence shown here is derived from an EMBL/GenBank/DDBJ whole genome shotgun (WGS) entry which is preliminary data.</text>
</comment>
<dbReference type="RefSeq" id="WP_211971075.1">
    <property type="nucleotide sequence ID" value="NZ_CBFHAM010000027.1"/>
</dbReference>
<evidence type="ECO:0000256" key="1">
    <source>
        <dbReference type="ARBA" id="ARBA00023125"/>
    </source>
</evidence>
<evidence type="ECO:0000256" key="2">
    <source>
        <dbReference type="PROSITE-ProRule" id="PRU00169"/>
    </source>
</evidence>
<dbReference type="InterPro" id="IPR039420">
    <property type="entry name" value="WalR-like"/>
</dbReference>
<proteinExistence type="predicted"/>
<evidence type="ECO:0000313" key="4">
    <source>
        <dbReference type="EMBL" id="MBS0025942.1"/>
    </source>
</evidence>
<dbReference type="InterPro" id="IPR007492">
    <property type="entry name" value="LytTR_DNA-bd_dom"/>
</dbReference>
<evidence type="ECO:0000259" key="3">
    <source>
        <dbReference type="PROSITE" id="PS50110"/>
    </source>
</evidence>
<keyword evidence="1" id="KW-0238">DNA-binding</keyword>
<keyword evidence="2" id="KW-0597">Phosphoprotein</keyword>
<evidence type="ECO:0000313" key="5">
    <source>
        <dbReference type="Proteomes" id="UP000676386"/>
    </source>
</evidence>
<dbReference type="InterPro" id="IPR001789">
    <property type="entry name" value="Sig_transdc_resp-reg_receiver"/>
</dbReference>
<dbReference type="PANTHER" id="PTHR48111:SF69">
    <property type="entry name" value="RESPONSE REGULATOR RECEIVER"/>
    <property type="match status" value="1"/>
</dbReference>
<keyword evidence="5" id="KW-1185">Reference proteome</keyword>
<dbReference type="Proteomes" id="UP000676386">
    <property type="component" value="Unassembled WGS sequence"/>
</dbReference>
<organism evidence="4 5">
    <name type="scientific">Chitinophaga hostae</name>
    <dbReference type="NCBI Taxonomy" id="2831022"/>
    <lineage>
        <taxon>Bacteria</taxon>
        <taxon>Pseudomonadati</taxon>
        <taxon>Bacteroidota</taxon>
        <taxon>Chitinophagia</taxon>
        <taxon>Chitinophagales</taxon>
        <taxon>Chitinophagaceae</taxon>
        <taxon>Chitinophaga</taxon>
    </lineage>
</organism>
<feature type="modified residue" description="4-aspartylphosphate" evidence="2">
    <location>
        <position position="54"/>
    </location>
</feature>
<dbReference type="Pfam" id="PF04397">
    <property type="entry name" value="LytTR"/>
    <property type="match status" value="1"/>
</dbReference>